<evidence type="ECO:0000313" key="2">
    <source>
        <dbReference type="Proteomes" id="UP000008493"/>
    </source>
</evidence>
<evidence type="ECO:0000313" key="1">
    <source>
        <dbReference type="EMBL" id="EKM74575.1"/>
    </source>
</evidence>
<dbReference type="KEGG" id="abp:AGABI1DRAFT95541"/>
<proteinExistence type="predicted"/>
<dbReference type="InParanoid" id="K5XJE5"/>
<dbReference type="Proteomes" id="UP000008493">
    <property type="component" value="Unassembled WGS sequence"/>
</dbReference>
<protein>
    <submittedName>
        <fullName evidence="1">Uncharacterized protein</fullName>
    </submittedName>
</protein>
<accession>K5XJE5</accession>
<gene>
    <name evidence="1" type="ORF">AGABI1DRAFT_95541</name>
</gene>
<organism evidence="1 2">
    <name type="scientific">Agaricus bisporus var. burnettii (strain JB137-S8 / ATCC MYA-4627 / FGSC 10392)</name>
    <name type="common">White button mushroom</name>
    <dbReference type="NCBI Taxonomy" id="597362"/>
    <lineage>
        <taxon>Eukaryota</taxon>
        <taxon>Fungi</taxon>
        <taxon>Dikarya</taxon>
        <taxon>Basidiomycota</taxon>
        <taxon>Agaricomycotina</taxon>
        <taxon>Agaricomycetes</taxon>
        <taxon>Agaricomycetidae</taxon>
        <taxon>Agaricales</taxon>
        <taxon>Agaricineae</taxon>
        <taxon>Agaricaceae</taxon>
        <taxon>Agaricus</taxon>
    </lineage>
</organism>
<sequence>MRKEEWSKKFQPTGLASLPIAAAALFHCTCSAWFGGKKDKIKSISSIGAAFTITSALPVETIAQLASLGETTGSGSIFDAVWMQDALVEVFPDVGVKEGATFPSSLGLA</sequence>
<name>K5XJE5_AGABU</name>
<dbReference type="AlphaFoldDB" id="K5XJE5"/>
<dbReference type="RefSeq" id="XP_007334787.1">
    <property type="nucleotide sequence ID" value="XM_007334725.1"/>
</dbReference>
<keyword evidence="2" id="KW-1185">Reference proteome</keyword>
<dbReference type="EMBL" id="JH971438">
    <property type="protein sequence ID" value="EKM74575.1"/>
    <property type="molecule type" value="Genomic_DNA"/>
</dbReference>
<reference evidence="2" key="1">
    <citation type="journal article" date="2012" name="Proc. Natl. Acad. Sci. U.S.A.">
        <title>Genome sequence of the button mushroom Agaricus bisporus reveals mechanisms governing adaptation to a humic-rich ecological niche.</title>
        <authorList>
            <person name="Morin E."/>
            <person name="Kohler A."/>
            <person name="Baker A.R."/>
            <person name="Foulongne-Oriol M."/>
            <person name="Lombard V."/>
            <person name="Nagy L.G."/>
            <person name="Ohm R.A."/>
            <person name="Patyshakuliyeva A."/>
            <person name="Brun A."/>
            <person name="Aerts A.L."/>
            <person name="Bailey A.M."/>
            <person name="Billette C."/>
            <person name="Coutinho P.M."/>
            <person name="Deakin G."/>
            <person name="Doddapaneni H."/>
            <person name="Floudas D."/>
            <person name="Grimwood J."/>
            <person name="Hilden K."/>
            <person name="Kuees U."/>
            <person name="LaButti K.M."/>
            <person name="Lapidus A."/>
            <person name="Lindquist E.A."/>
            <person name="Lucas S.M."/>
            <person name="Murat C."/>
            <person name="Riley R.W."/>
            <person name="Salamov A.A."/>
            <person name="Schmutz J."/>
            <person name="Subramanian V."/>
            <person name="Woesten H.A.B."/>
            <person name="Xu J."/>
            <person name="Eastwood D.C."/>
            <person name="Foster G.D."/>
            <person name="Sonnenberg A.S."/>
            <person name="Cullen D."/>
            <person name="de Vries R.P."/>
            <person name="Lundell T."/>
            <person name="Hibbett D.S."/>
            <person name="Henrissat B."/>
            <person name="Burton K.S."/>
            <person name="Kerrigan R.W."/>
            <person name="Challen M.P."/>
            <person name="Grigoriev I.V."/>
            <person name="Martin F."/>
        </authorList>
    </citation>
    <scope>NUCLEOTIDE SEQUENCE [LARGE SCALE GENOMIC DNA]</scope>
    <source>
        <strain evidence="2">JB137-S8 / ATCC MYA-4627 / FGSC 10392</strain>
    </source>
</reference>
<dbReference type="GeneID" id="18832665"/>
<dbReference type="HOGENOM" id="CLU_2183142_0_0_1"/>